<keyword evidence="1" id="KW-0256">Endoplasmic reticulum</keyword>
<evidence type="ECO:0000256" key="1">
    <source>
        <dbReference type="RuleBase" id="RU367073"/>
    </source>
</evidence>
<keyword evidence="5" id="KW-1185">Reference proteome</keyword>
<keyword evidence="1" id="KW-1133">Transmembrane helix</keyword>
<dbReference type="AlphaFoldDB" id="A0A8J5QQP5"/>
<feature type="transmembrane region" description="Helical" evidence="1">
    <location>
        <begin position="90"/>
        <end position="112"/>
    </location>
</feature>
<feature type="region of interest" description="Disordered" evidence="2">
    <location>
        <begin position="156"/>
        <end position="178"/>
    </location>
</feature>
<dbReference type="GO" id="GO:0008270">
    <property type="term" value="F:zinc ion binding"/>
    <property type="evidence" value="ECO:0007669"/>
    <property type="project" value="UniProtKB-KW"/>
</dbReference>
<sequence>MGVFGLFGSKGGFDPKAFEKDLTTLTENITSTKQQIVKLRARNNHVRRLLIQYLVSIYVLIFAYCYTTVPKDVEASNRLMRFLKGQTKRHLLILVLYPIISVLVIRLTRFLFQFFIDSRSKYLKTLEKNHKKKIEELKEITNFNKTNELINKYDRSARPRTPQQQSIQQPQFQKPTQNIQQAQPQINNRQEALKQKALRELNLPKQPNQLGNFAPQSQIQQQPQAISPVSARPITPSHRTIQDRLLDILIGSDNSESVEQRYALICYNCFAHNGLAPPNTDDPVNIKYQCWKCGKMNGKGMLFEGGDPDSVNMIRTDSGNSVKSAGAIPTIVSPSASTSAKSPSPSINKEEGSTSNTTVEKSE</sequence>
<keyword evidence="1" id="KW-0812">Transmembrane</keyword>
<dbReference type="InterPro" id="IPR019273">
    <property type="entry name" value="Lunapark_Znf"/>
</dbReference>
<keyword evidence="1" id="KW-0472">Membrane</keyword>
<feature type="transmembrane region" description="Helical" evidence="1">
    <location>
        <begin position="50"/>
        <end position="69"/>
    </location>
</feature>
<organism evidence="4 5">
    <name type="scientific">[Candida] subhashii</name>
    <dbReference type="NCBI Taxonomy" id="561895"/>
    <lineage>
        <taxon>Eukaryota</taxon>
        <taxon>Fungi</taxon>
        <taxon>Dikarya</taxon>
        <taxon>Ascomycota</taxon>
        <taxon>Saccharomycotina</taxon>
        <taxon>Pichiomycetes</taxon>
        <taxon>Debaryomycetaceae</taxon>
        <taxon>Spathaspora</taxon>
    </lineage>
</organism>
<evidence type="ECO:0000313" key="5">
    <source>
        <dbReference type="Proteomes" id="UP000694255"/>
    </source>
</evidence>
<keyword evidence="1" id="KW-0479">Metal-binding</keyword>
<keyword evidence="1" id="KW-0863">Zinc-finger</keyword>
<accession>A0A8J5QQP5</accession>
<protein>
    <recommendedName>
        <fullName evidence="1">Endoplasmic reticulum junction formation protein lunapark</fullName>
    </recommendedName>
</protein>
<comment type="function">
    <text evidence="1">Plays a role in determining ER morphology.</text>
</comment>
<evidence type="ECO:0000256" key="2">
    <source>
        <dbReference type="SAM" id="MobiDB-lite"/>
    </source>
</evidence>
<dbReference type="OrthoDB" id="1725934at2759"/>
<comment type="similarity">
    <text evidence="1">Belongs to the lunapark family.</text>
</comment>
<dbReference type="RefSeq" id="XP_049265178.1">
    <property type="nucleotide sequence ID" value="XM_049405194.1"/>
</dbReference>
<comment type="caution">
    <text evidence="4">The sequence shown here is derived from an EMBL/GenBank/DDBJ whole genome shotgun (WGS) entry which is preliminary data.</text>
</comment>
<proteinExistence type="inferred from homology"/>
<name>A0A8J5QQP5_9ASCO</name>
<comment type="subcellular location">
    <subcellularLocation>
        <location evidence="1">Endoplasmic reticulum membrane</location>
        <topology evidence="1">Multi-pass membrane protein</topology>
    </subcellularLocation>
</comment>
<feature type="region of interest" description="Disordered" evidence="2">
    <location>
        <begin position="316"/>
        <end position="363"/>
    </location>
</feature>
<feature type="compositionally biased region" description="Low complexity" evidence="2">
    <location>
        <begin position="214"/>
        <end position="227"/>
    </location>
</feature>
<comment type="domain">
    <text evidence="1">The C4-type zinc finger motif is necessary both for its ER three-way tubular junction localization and formation.</text>
</comment>
<dbReference type="InterPro" id="IPR040115">
    <property type="entry name" value="Lnp"/>
</dbReference>
<evidence type="ECO:0000313" key="4">
    <source>
        <dbReference type="EMBL" id="KAG7664946.1"/>
    </source>
</evidence>
<gene>
    <name evidence="4" type="ORF">J8A68_001532</name>
</gene>
<reference evidence="4 5" key="1">
    <citation type="journal article" date="2021" name="DNA Res.">
        <title>Genome analysis of Candida subhashii reveals its hybrid nature and dual mitochondrial genome conformations.</title>
        <authorList>
            <person name="Mixao V."/>
            <person name="Hegedusova E."/>
            <person name="Saus E."/>
            <person name="Pryszcz L.P."/>
            <person name="Cillingova A."/>
            <person name="Nosek J."/>
            <person name="Gabaldon T."/>
        </authorList>
    </citation>
    <scope>NUCLEOTIDE SEQUENCE [LARGE SCALE GENOMIC DNA]</scope>
    <source>
        <strain evidence="4 5">CBS 10753</strain>
    </source>
</reference>
<evidence type="ECO:0000259" key="3">
    <source>
        <dbReference type="Pfam" id="PF10058"/>
    </source>
</evidence>
<feature type="domain" description="Lunapark zinc ribbon" evidence="3">
    <location>
        <begin position="242"/>
        <end position="297"/>
    </location>
</feature>
<dbReference type="Proteomes" id="UP000694255">
    <property type="component" value="Unassembled WGS sequence"/>
</dbReference>
<dbReference type="EMBL" id="JAGSYN010000057">
    <property type="protein sequence ID" value="KAG7664946.1"/>
    <property type="molecule type" value="Genomic_DNA"/>
</dbReference>
<dbReference type="GO" id="GO:0098826">
    <property type="term" value="C:endoplasmic reticulum tubular network membrane"/>
    <property type="evidence" value="ECO:0007669"/>
    <property type="project" value="UniProtKB-UniRule"/>
</dbReference>
<dbReference type="Pfam" id="PF10058">
    <property type="entry name" value="Zn_ribbon_10"/>
    <property type="match status" value="1"/>
</dbReference>
<dbReference type="PANTHER" id="PTHR22166">
    <property type="entry name" value="ENDOPLASMIC RETICULUM JUNCTION FORMATION PROTEIN LUNAPARK"/>
    <property type="match status" value="1"/>
</dbReference>
<dbReference type="PANTHER" id="PTHR22166:SF12">
    <property type="entry name" value="ENDOPLASMIC RETICULUM JUNCTION FORMATION PROTEIN LUNAPARK"/>
    <property type="match status" value="1"/>
</dbReference>
<feature type="compositionally biased region" description="Low complexity" evidence="2">
    <location>
        <begin position="333"/>
        <end position="346"/>
    </location>
</feature>
<dbReference type="GO" id="GO:1903373">
    <property type="term" value="P:positive regulation of endoplasmic reticulum tubular network organization"/>
    <property type="evidence" value="ECO:0007669"/>
    <property type="project" value="UniProtKB-UniRule"/>
</dbReference>
<feature type="compositionally biased region" description="Low complexity" evidence="2">
    <location>
        <begin position="159"/>
        <end position="178"/>
    </location>
</feature>
<dbReference type="GeneID" id="73468333"/>
<dbReference type="GO" id="GO:0071788">
    <property type="term" value="P:endoplasmic reticulum tubular network maintenance"/>
    <property type="evidence" value="ECO:0007669"/>
    <property type="project" value="UniProtKB-UniRule"/>
</dbReference>
<feature type="compositionally biased region" description="Polar residues" evidence="2">
    <location>
        <begin position="353"/>
        <end position="363"/>
    </location>
</feature>
<feature type="region of interest" description="Disordered" evidence="2">
    <location>
        <begin position="205"/>
        <end position="228"/>
    </location>
</feature>
<keyword evidence="1" id="KW-0862">Zinc</keyword>